<dbReference type="InterPro" id="IPR001466">
    <property type="entry name" value="Beta-lactam-related"/>
</dbReference>
<dbReference type="PANTHER" id="PTHR46825">
    <property type="entry name" value="D-ALANYL-D-ALANINE-CARBOXYPEPTIDASE/ENDOPEPTIDASE AMPH"/>
    <property type="match status" value="1"/>
</dbReference>
<evidence type="ECO:0000256" key="1">
    <source>
        <dbReference type="SAM" id="SignalP"/>
    </source>
</evidence>
<feature type="signal peptide" evidence="1">
    <location>
        <begin position="1"/>
        <end position="20"/>
    </location>
</feature>
<dbReference type="RefSeq" id="WP_420240926.1">
    <property type="nucleotide sequence ID" value="NZ_BOPV01000001.1"/>
</dbReference>
<evidence type="ECO:0000259" key="2">
    <source>
        <dbReference type="Pfam" id="PF00144"/>
    </source>
</evidence>
<dbReference type="EMBL" id="BOPV01000001">
    <property type="protein sequence ID" value="GIL38015.1"/>
    <property type="molecule type" value="Genomic_DNA"/>
</dbReference>
<name>A0A8S8X9K8_9PROT</name>
<evidence type="ECO:0000313" key="3">
    <source>
        <dbReference type="EMBL" id="GIL38015.1"/>
    </source>
</evidence>
<proteinExistence type="predicted"/>
<organism evidence="3 4">
    <name type="scientific">Roseiterribacter gracilis</name>
    <dbReference type="NCBI Taxonomy" id="2812848"/>
    <lineage>
        <taxon>Bacteria</taxon>
        <taxon>Pseudomonadati</taxon>
        <taxon>Pseudomonadota</taxon>
        <taxon>Alphaproteobacteria</taxon>
        <taxon>Rhodospirillales</taxon>
        <taxon>Roseiterribacteraceae</taxon>
        <taxon>Roseiterribacter</taxon>
    </lineage>
</organism>
<dbReference type="Pfam" id="PF00144">
    <property type="entry name" value="Beta-lactamase"/>
    <property type="match status" value="1"/>
</dbReference>
<feature type="domain" description="Beta-lactamase-related" evidence="2">
    <location>
        <begin position="29"/>
        <end position="342"/>
    </location>
</feature>
<comment type="caution">
    <text evidence="3">The sequence shown here is derived from an EMBL/GenBank/DDBJ whole genome shotgun (WGS) entry which is preliminary data.</text>
</comment>
<gene>
    <name evidence="3" type="ORF">TMPK1_02520</name>
</gene>
<reference evidence="3" key="1">
    <citation type="submission" date="2021-02" db="EMBL/GenBank/DDBJ databases">
        <title>Genome sequence of Rhodospirillales sp. strain TMPK1 isolated from soil.</title>
        <authorList>
            <person name="Nakai R."/>
            <person name="Kusada H."/>
            <person name="Tamaki H."/>
        </authorList>
    </citation>
    <scope>NUCLEOTIDE SEQUENCE</scope>
    <source>
        <strain evidence="3">TMPK1</strain>
    </source>
</reference>
<dbReference type="InterPro" id="IPR050491">
    <property type="entry name" value="AmpC-like"/>
</dbReference>
<keyword evidence="1" id="KW-0732">Signal</keyword>
<dbReference type="Proteomes" id="UP000681075">
    <property type="component" value="Unassembled WGS sequence"/>
</dbReference>
<dbReference type="InterPro" id="IPR012338">
    <property type="entry name" value="Beta-lactam/transpept-like"/>
</dbReference>
<dbReference type="SUPFAM" id="SSF56601">
    <property type="entry name" value="beta-lactamase/transpeptidase-like"/>
    <property type="match status" value="1"/>
</dbReference>
<keyword evidence="3" id="KW-0378">Hydrolase</keyword>
<dbReference type="AlphaFoldDB" id="A0A8S8X9K8"/>
<feature type="chain" id="PRO_5035777360" evidence="1">
    <location>
        <begin position="21"/>
        <end position="359"/>
    </location>
</feature>
<accession>A0A8S8X9K8</accession>
<dbReference type="GO" id="GO:0016787">
    <property type="term" value="F:hydrolase activity"/>
    <property type="evidence" value="ECO:0007669"/>
    <property type="project" value="UniProtKB-KW"/>
</dbReference>
<keyword evidence="4" id="KW-1185">Reference proteome</keyword>
<protein>
    <submittedName>
        <fullName evidence="3">Serine hydrolase</fullName>
    </submittedName>
</protein>
<sequence>MKRRYFLQGAGALVALPAQAAQSLHQRIDAEVRSAMARDKVPGCWLSLITDGKLHYVQAYGLSSLERNIRARRDEIIPIGSITKMFIATAMLRLTEMGLVALEDPVSRHLPDLPHGDEITVRQLLTHTSGLADHWPSHNNLRPEMLRDRDPKTILAEWAAKPLTLDPGTKFGYSSTGFMAAGFIIERHMHCSLFEAMRRLIFAPLGMHSVRDVDIPPAQRPLLPEGYTSRPGGGLGTPPMEGAGWKYASGQIAMSAGDLAKFNLSLLHRTLLQPASYDDMFRRQLYKDGKEFWYGLGIQSPEPHGYKALEHVGGASGYVAIDRLYPAEQVAIAVLVNADQVTTELDLVDTIAKLVLPTR</sequence>
<evidence type="ECO:0000313" key="4">
    <source>
        <dbReference type="Proteomes" id="UP000681075"/>
    </source>
</evidence>
<dbReference type="Gene3D" id="3.40.710.10">
    <property type="entry name" value="DD-peptidase/beta-lactamase superfamily"/>
    <property type="match status" value="1"/>
</dbReference>
<dbReference type="PANTHER" id="PTHR46825:SF9">
    <property type="entry name" value="BETA-LACTAMASE-RELATED DOMAIN-CONTAINING PROTEIN"/>
    <property type="match status" value="1"/>
</dbReference>